<evidence type="ECO:0000313" key="1">
    <source>
        <dbReference type="EMBL" id="PIS12718.1"/>
    </source>
</evidence>
<accession>A0A2H0WLC4</accession>
<evidence type="ECO:0000313" key="2">
    <source>
        <dbReference type="Proteomes" id="UP000230787"/>
    </source>
</evidence>
<reference evidence="2" key="1">
    <citation type="submission" date="2017-09" db="EMBL/GenBank/DDBJ databases">
        <title>Depth-based differentiation of microbial function through sediment-hosted aquifers and enrichment of novel symbionts in the deep terrestrial subsurface.</title>
        <authorList>
            <person name="Probst A.J."/>
            <person name="Ladd B."/>
            <person name="Jarett J.K."/>
            <person name="Geller-Mcgrath D.E."/>
            <person name="Sieber C.M.K."/>
            <person name="Emerson J.B."/>
            <person name="Anantharaman K."/>
            <person name="Thomas B.C."/>
            <person name="Malmstrom R."/>
            <person name="Stieglmeier M."/>
            <person name="Klingl A."/>
            <person name="Woyke T."/>
            <person name="Ryan C.M."/>
            <person name="Banfield J.F."/>
        </authorList>
    </citation>
    <scope>NUCLEOTIDE SEQUENCE [LARGE SCALE GENOMIC DNA]</scope>
</reference>
<dbReference type="EMBL" id="PEZN01000036">
    <property type="protein sequence ID" value="PIS12718.1"/>
    <property type="molecule type" value="Genomic_DNA"/>
</dbReference>
<name>A0A2H0WLC4_UNCKA</name>
<proteinExistence type="predicted"/>
<protein>
    <submittedName>
        <fullName evidence="1">Uncharacterized protein</fullName>
    </submittedName>
</protein>
<gene>
    <name evidence="1" type="ORF">COT69_02560</name>
</gene>
<sequence length="65" mass="6742">MGSIPASRSSIKLSSFWPAVSSLSRPISLITSCALDLFCQKLGSAISASKATISAGKSSFTGRLY</sequence>
<dbReference type="Proteomes" id="UP000230787">
    <property type="component" value="Unassembled WGS sequence"/>
</dbReference>
<organism evidence="1 2">
    <name type="scientific">candidate division WWE3 bacterium CG09_land_8_20_14_0_10_39_24</name>
    <dbReference type="NCBI Taxonomy" id="1975088"/>
    <lineage>
        <taxon>Bacteria</taxon>
        <taxon>Katanobacteria</taxon>
    </lineage>
</organism>
<dbReference type="AlphaFoldDB" id="A0A2H0WLC4"/>
<comment type="caution">
    <text evidence="1">The sequence shown here is derived from an EMBL/GenBank/DDBJ whole genome shotgun (WGS) entry which is preliminary data.</text>
</comment>